<dbReference type="Proteomes" id="UP000218644">
    <property type="component" value="Unassembled WGS sequence"/>
</dbReference>
<gene>
    <name evidence="4" type="ORF">CK623_06595</name>
    <name evidence="3" type="ORF">CK625_12460</name>
</gene>
<accession>A0A2A2ANJ7</accession>
<evidence type="ECO:0000313" key="6">
    <source>
        <dbReference type="Proteomes" id="UP000218644"/>
    </source>
</evidence>
<evidence type="ECO:0000256" key="1">
    <source>
        <dbReference type="SAM" id="Coils"/>
    </source>
</evidence>
<keyword evidence="2" id="KW-1133">Transmembrane helix</keyword>
<comment type="caution">
    <text evidence="4">The sequence shown here is derived from an EMBL/GenBank/DDBJ whole genome shotgun (WGS) entry which is preliminary data.</text>
</comment>
<evidence type="ECO:0000313" key="5">
    <source>
        <dbReference type="Proteomes" id="UP000218054"/>
    </source>
</evidence>
<feature type="coiled-coil region" evidence="1">
    <location>
        <begin position="100"/>
        <end position="179"/>
    </location>
</feature>
<feature type="transmembrane region" description="Helical" evidence="2">
    <location>
        <begin position="22"/>
        <end position="40"/>
    </location>
</feature>
<dbReference type="AlphaFoldDB" id="A0A2A2ANJ7"/>
<dbReference type="Proteomes" id="UP000218054">
    <property type="component" value="Unassembled WGS sequence"/>
</dbReference>
<evidence type="ECO:0000256" key="2">
    <source>
        <dbReference type="SAM" id="Phobius"/>
    </source>
</evidence>
<accession>A0A2A2AB10</accession>
<reference evidence="5 6" key="1">
    <citation type="submission" date="2017-08" db="EMBL/GenBank/DDBJ databases">
        <title>WGS of Clinical strains of the CDC Group NO-1 linked to zoonotic infections in humans.</title>
        <authorList>
            <person name="Bernier A.-M."/>
            <person name="Bernard K."/>
        </authorList>
    </citation>
    <scope>NUCLEOTIDE SEQUENCE [LARGE SCALE GENOMIC DNA]</scope>
    <source>
        <strain evidence="3 5">NML00-0135</strain>
        <strain evidence="4 6">NML79-0751</strain>
    </source>
</reference>
<dbReference type="EMBL" id="NSJB01000014">
    <property type="protein sequence ID" value="PAT34928.1"/>
    <property type="molecule type" value="Genomic_DNA"/>
</dbReference>
<keyword evidence="2" id="KW-0812">Transmembrane</keyword>
<proteinExistence type="predicted"/>
<organism evidence="4 6">
    <name type="scientific">Vandammella animalimorsus</name>
    <dbReference type="NCBI Taxonomy" id="2029117"/>
    <lineage>
        <taxon>Bacteria</taxon>
        <taxon>Pseudomonadati</taxon>
        <taxon>Pseudomonadota</taxon>
        <taxon>Betaproteobacteria</taxon>
        <taxon>Burkholderiales</taxon>
        <taxon>Comamonadaceae</taxon>
        <taxon>Vandammella</taxon>
    </lineage>
</organism>
<protein>
    <submittedName>
        <fullName evidence="4">DUF4124 domain-containing protein</fullName>
    </submittedName>
</protein>
<evidence type="ECO:0000313" key="3">
    <source>
        <dbReference type="EMBL" id="PAT34928.1"/>
    </source>
</evidence>
<keyword evidence="5" id="KW-1185">Reference proteome</keyword>
<evidence type="ECO:0000313" key="4">
    <source>
        <dbReference type="EMBL" id="PAT40165.1"/>
    </source>
</evidence>
<name>A0A2A2ANJ7_9BURK</name>
<dbReference type="EMBL" id="NSJD01000008">
    <property type="protein sequence ID" value="PAT40165.1"/>
    <property type="molecule type" value="Genomic_DNA"/>
</dbReference>
<keyword evidence="1" id="KW-0175">Coiled coil</keyword>
<keyword evidence="2" id="KW-0472">Membrane</keyword>
<sequence length="233" mass="27485">MWACAAPFAKNTNDKQNAMKKLHSLAIIPVWALGMLLLPWQQAPAQQQERSRIYTCVVNGRTLTSDRPIRECIDREQRILDGVTGHQQGTRAPSYTEEELKVIRAREQALKEEQRRVREQRQRERVLLARYPNEKAHGAARESAKQTLRDVIKGGELRLKHLAEEKQRLQQELEFYQGDMKKAPAILRRQFQTNQKETEEQQRFIDGKREEETRIDRQFDAELEELKRLWTTK</sequence>